<dbReference type="Proteomes" id="UP001431192">
    <property type="component" value="Unassembled WGS sequence"/>
</dbReference>
<sequence length="105" mass="11556">MAALPRLHKMEKVFMDGHVKENKILATTWLFLASFLIVSAGYILSTSGKYLVPSILGISIILFLMGRQRLTKYQIQQSKFQLYIRSLAIVVAISAGAVGATIANV</sequence>
<protein>
    <submittedName>
        <fullName evidence="2">Uncharacterized protein</fullName>
    </submittedName>
</protein>
<dbReference type="EMBL" id="JAODOQ010000001">
    <property type="protein sequence ID" value="MCT8987480.1"/>
    <property type="molecule type" value="Genomic_DNA"/>
</dbReference>
<keyword evidence="1" id="KW-0472">Membrane</keyword>
<reference evidence="2" key="1">
    <citation type="submission" date="2022-09" db="EMBL/GenBank/DDBJ databases">
        <title>Shewanella sp. KJ10-1 sp.nov, isolated from marine algae.</title>
        <authorList>
            <person name="Butt M."/>
            <person name="Lee J.K."/>
            <person name="Kim J.M."/>
            <person name="Choi D.G."/>
        </authorList>
    </citation>
    <scope>NUCLEOTIDE SEQUENCE</scope>
    <source>
        <strain evidence="2">KJ10-1</strain>
    </source>
</reference>
<keyword evidence="3" id="KW-1185">Reference proteome</keyword>
<comment type="caution">
    <text evidence="2">The sequence shown here is derived from an EMBL/GenBank/DDBJ whole genome shotgun (WGS) entry which is preliminary data.</text>
</comment>
<feature type="transmembrane region" description="Helical" evidence="1">
    <location>
        <begin position="50"/>
        <end position="70"/>
    </location>
</feature>
<evidence type="ECO:0000256" key="1">
    <source>
        <dbReference type="SAM" id="Phobius"/>
    </source>
</evidence>
<proteinExistence type="predicted"/>
<name>A0ABT2P4A4_9GAMM</name>
<evidence type="ECO:0000313" key="2">
    <source>
        <dbReference type="EMBL" id="MCT8987480.1"/>
    </source>
</evidence>
<keyword evidence="1" id="KW-0812">Transmembrane</keyword>
<feature type="transmembrane region" description="Helical" evidence="1">
    <location>
        <begin position="24"/>
        <end position="44"/>
    </location>
</feature>
<feature type="transmembrane region" description="Helical" evidence="1">
    <location>
        <begin position="82"/>
        <end position="103"/>
    </location>
</feature>
<dbReference type="RefSeq" id="WP_261733743.1">
    <property type="nucleotide sequence ID" value="NZ_JAODOQ010000001.1"/>
</dbReference>
<keyword evidence="1" id="KW-1133">Transmembrane helix</keyword>
<organism evidence="2 3">
    <name type="scientific">Shewanella phaeophyticola</name>
    <dbReference type="NCBI Taxonomy" id="2978345"/>
    <lineage>
        <taxon>Bacteria</taxon>
        <taxon>Pseudomonadati</taxon>
        <taxon>Pseudomonadota</taxon>
        <taxon>Gammaproteobacteria</taxon>
        <taxon>Alteromonadales</taxon>
        <taxon>Shewanellaceae</taxon>
        <taxon>Shewanella</taxon>
    </lineage>
</organism>
<gene>
    <name evidence="2" type="ORF">N4T56_14695</name>
</gene>
<evidence type="ECO:0000313" key="3">
    <source>
        <dbReference type="Proteomes" id="UP001431192"/>
    </source>
</evidence>
<accession>A0ABT2P4A4</accession>